<dbReference type="InterPro" id="IPR020568">
    <property type="entry name" value="Ribosomal_Su5_D2-typ_SF"/>
</dbReference>
<evidence type="ECO:0000256" key="2">
    <source>
        <dbReference type="ARBA" id="ARBA00022679"/>
    </source>
</evidence>
<dbReference type="Proteomes" id="UP000253970">
    <property type="component" value="Unassembled WGS sequence"/>
</dbReference>
<proteinExistence type="inferred from homology"/>
<evidence type="ECO:0000313" key="8">
    <source>
        <dbReference type="EMBL" id="RDB68319.1"/>
    </source>
</evidence>
<comment type="pathway">
    <text evidence="6">Isoprenoid biosynthesis; isopentenyl diphosphate biosynthesis via DXP pathway; isopentenyl diphosphate from 1-deoxy-D-xylulose 5-phosphate: step 3/6.</text>
</comment>
<dbReference type="InterPro" id="IPR014721">
    <property type="entry name" value="Ribsml_uS5_D2-typ_fold_subgr"/>
</dbReference>
<dbReference type="SUPFAM" id="SSF54211">
    <property type="entry name" value="Ribosomal protein S5 domain 2-like"/>
    <property type="match status" value="1"/>
</dbReference>
<keyword evidence="2 6" id="KW-0808">Transferase</keyword>
<organism evidence="8 9">
    <name type="scientific">Eggerthella lenta</name>
    <name type="common">Eubacterium lentum</name>
    <dbReference type="NCBI Taxonomy" id="84112"/>
    <lineage>
        <taxon>Bacteria</taxon>
        <taxon>Bacillati</taxon>
        <taxon>Actinomycetota</taxon>
        <taxon>Coriobacteriia</taxon>
        <taxon>Eggerthellales</taxon>
        <taxon>Eggerthellaceae</taxon>
        <taxon>Eggerthella</taxon>
    </lineage>
</organism>
<keyword evidence="5 6" id="KW-0067">ATP-binding</keyword>
<dbReference type="PANTHER" id="PTHR43527">
    <property type="entry name" value="4-DIPHOSPHOCYTIDYL-2-C-METHYL-D-ERYTHRITOL KINASE, CHLOROPLASTIC"/>
    <property type="match status" value="1"/>
</dbReference>
<dbReference type="EMBL" id="PPTU01000021">
    <property type="protein sequence ID" value="RDB68319.1"/>
    <property type="molecule type" value="Genomic_DNA"/>
</dbReference>
<dbReference type="AlphaFoldDB" id="A0A369MA54"/>
<comment type="catalytic activity">
    <reaction evidence="6">
        <text>4-CDP-2-C-methyl-D-erythritol + ATP = 4-CDP-2-C-methyl-D-erythritol 2-phosphate + ADP + H(+)</text>
        <dbReference type="Rhea" id="RHEA:18437"/>
        <dbReference type="ChEBI" id="CHEBI:15378"/>
        <dbReference type="ChEBI" id="CHEBI:30616"/>
        <dbReference type="ChEBI" id="CHEBI:57823"/>
        <dbReference type="ChEBI" id="CHEBI:57919"/>
        <dbReference type="ChEBI" id="CHEBI:456216"/>
        <dbReference type="EC" id="2.7.1.148"/>
    </reaction>
</comment>
<name>A0A369MA54_EGGLN</name>
<dbReference type="Gene3D" id="3.30.70.890">
    <property type="entry name" value="GHMP kinase, C-terminal domain"/>
    <property type="match status" value="1"/>
</dbReference>
<keyword evidence="4 6" id="KW-0418">Kinase</keyword>
<dbReference type="RefSeq" id="WP_114534415.1">
    <property type="nucleotide sequence ID" value="NZ_JAQDVM010000017.1"/>
</dbReference>
<feature type="active site" evidence="6">
    <location>
        <position position="42"/>
    </location>
</feature>
<evidence type="ECO:0000256" key="3">
    <source>
        <dbReference type="ARBA" id="ARBA00022741"/>
    </source>
</evidence>
<dbReference type="SUPFAM" id="SSF55060">
    <property type="entry name" value="GHMP Kinase, C-terminal domain"/>
    <property type="match status" value="1"/>
</dbReference>
<reference evidence="8 9" key="1">
    <citation type="journal article" date="2018" name="Elife">
        <title>Discovery and characterization of a prevalent human gut bacterial enzyme sufficient for the inactivation of a family of plant toxins.</title>
        <authorList>
            <person name="Koppel N."/>
            <person name="Bisanz J.E."/>
            <person name="Pandelia M.E."/>
            <person name="Turnbaugh P.J."/>
            <person name="Balskus E.P."/>
        </authorList>
    </citation>
    <scope>NUCLEOTIDE SEQUENCE [LARGE SCALE GENOMIC DNA]</scope>
    <source>
        <strain evidence="8 9">W1 BHI 6</strain>
    </source>
</reference>
<dbReference type="InterPro" id="IPR006204">
    <property type="entry name" value="GHMP_kinase_N_dom"/>
</dbReference>
<protein>
    <recommendedName>
        <fullName evidence="1 6">4-diphosphocytidyl-2-C-methyl-D-erythritol kinase</fullName>
        <shortName evidence="6">CMK</shortName>
        <ecNumber evidence="6">2.7.1.148</ecNumber>
    </recommendedName>
    <alternativeName>
        <fullName evidence="6">4-(cytidine-5'-diphospho)-2-C-methyl-D-erythritol kinase</fullName>
    </alternativeName>
</protein>
<feature type="active site" evidence="6">
    <location>
        <position position="179"/>
    </location>
</feature>
<dbReference type="InterPro" id="IPR036554">
    <property type="entry name" value="GHMP_kinase_C_sf"/>
</dbReference>
<comment type="function">
    <text evidence="6">Catalyzes the phosphorylation of the position 2 hydroxy group of 4-diphosphocytidyl-2C-methyl-D-erythritol.</text>
</comment>
<comment type="caution">
    <text evidence="8">The sequence shown here is derived from an EMBL/GenBank/DDBJ whole genome shotgun (WGS) entry which is preliminary data.</text>
</comment>
<comment type="similarity">
    <text evidence="6">Belongs to the GHMP kinase family. IspE subfamily.</text>
</comment>
<dbReference type="GO" id="GO:0005524">
    <property type="term" value="F:ATP binding"/>
    <property type="evidence" value="ECO:0007669"/>
    <property type="project" value="UniProtKB-UniRule"/>
</dbReference>
<dbReference type="EC" id="2.7.1.148" evidence="6"/>
<dbReference type="Pfam" id="PF00288">
    <property type="entry name" value="GHMP_kinases_N"/>
    <property type="match status" value="1"/>
</dbReference>
<evidence type="ECO:0000256" key="6">
    <source>
        <dbReference type="HAMAP-Rule" id="MF_00061"/>
    </source>
</evidence>
<evidence type="ECO:0000256" key="5">
    <source>
        <dbReference type="ARBA" id="ARBA00022840"/>
    </source>
</evidence>
<evidence type="ECO:0000313" key="9">
    <source>
        <dbReference type="Proteomes" id="UP000253970"/>
    </source>
</evidence>
<dbReference type="GO" id="GO:0019288">
    <property type="term" value="P:isopentenyl diphosphate biosynthetic process, methylerythritol 4-phosphate pathway"/>
    <property type="evidence" value="ECO:0007669"/>
    <property type="project" value="UniProtKB-UniRule"/>
</dbReference>
<accession>A0A369MA54</accession>
<dbReference type="UniPathway" id="UPA00056">
    <property type="reaction ID" value="UER00094"/>
</dbReference>
<dbReference type="GO" id="GO:0016114">
    <property type="term" value="P:terpenoid biosynthetic process"/>
    <property type="evidence" value="ECO:0007669"/>
    <property type="project" value="UniProtKB-UniRule"/>
</dbReference>
<dbReference type="PANTHER" id="PTHR43527:SF2">
    <property type="entry name" value="4-DIPHOSPHOCYTIDYL-2-C-METHYL-D-ERYTHRITOL KINASE, CHLOROPLASTIC"/>
    <property type="match status" value="1"/>
</dbReference>
<dbReference type="InterPro" id="IPR004424">
    <property type="entry name" value="IspE"/>
</dbReference>
<keyword evidence="3 6" id="KW-0547">Nucleotide-binding</keyword>
<dbReference type="Gene3D" id="3.30.230.10">
    <property type="match status" value="1"/>
</dbReference>
<gene>
    <name evidence="6 8" type="primary">ispE</name>
    <name evidence="8" type="ORF">C1875_11805</name>
</gene>
<dbReference type="GO" id="GO:0050515">
    <property type="term" value="F:4-(cytidine 5'-diphospho)-2-C-methyl-D-erythritol kinase activity"/>
    <property type="evidence" value="ECO:0007669"/>
    <property type="project" value="UniProtKB-UniRule"/>
</dbReference>
<dbReference type="PIRSF" id="PIRSF010376">
    <property type="entry name" value="IspE"/>
    <property type="match status" value="1"/>
</dbReference>
<dbReference type="NCBIfam" id="TIGR00154">
    <property type="entry name" value="ispE"/>
    <property type="match status" value="1"/>
</dbReference>
<feature type="binding site" evidence="6">
    <location>
        <begin position="137"/>
        <end position="147"/>
    </location>
    <ligand>
        <name>ATP</name>
        <dbReference type="ChEBI" id="CHEBI:30616"/>
    </ligand>
</feature>
<feature type="domain" description="GHMP kinase N-terminal" evidence="7">
    <location>
        <begin position="107"/>
        <end position="187"/>
    </location>
</feature>
<sequence>MTQPSKNGENAVDMLAVARIAQGVDIAGFAGPDAVKLVAPAKVNLFLDIGAKRADGYHEAVSIMHALMLHDVLRMKLAPGRGEGLSVDLSCVAREGLAMLDVPVEGNIVAKAVRLLAEKLGRTADETVVACLEKHIPAEAGLGGGSSDAAAALLGAAHLWGVPADDPRIEEAARSLGADVAFFLHGGCACFTGVGDAFDHALAPMNGNVVLVKPEGGVSTAAAYRAFDEHPTAISEADREAALEAQRAADVPLRNNLVPVSEHLLPALVDIRLWASERADVQRELMSGSGSAVFMQCATFADAGRVAAEARMRGWWARATMFGSARAAVVPNR</sequence>
<evidence type="ECO:0000256" key="4">
    <source>
        <dbReference type="ARBA" id="ARBA00022777"/>
    </source>
</evidence>
<keyword evidence="6" id="KW-0414">Isoprene biosynthesis</keyword>
<dbReference type="HAMAP" id="MF_00061">
    <property type="entry name" value="IspE"/>
    <property type="match status" value="1"/>
</dbReference>
<evidence type="ECO:0000259" key="7">
    <source>
        <dbReference type="Pfam" id="PF00288"/>
    </source>
</evidence>
<evidence type="ECO:0000256" key="1">
    <source>
        <dbReference type="ARBA" id="ARBA00017473"/>
    </source>
</evidence>